<dbReference type="InterPro" id="IPR036259">
    <property type="entry name" value="MFS_trans_sf"/>
</dbReference>
<sequence length="46" mass="4881">MGALDIAIVGPALPAVQAAFLVDSRDLSWVFGIYILFYILGAPLMA</sequence>
<proteinExistence type="predicted"/>
<dbReference type="GO" id="GO:0022857">
    <property type="term" value="F:transmembrane transporter activity"/>
    <property type="evidence" value="ECO:0007669"/>
    <property type="project" value="InterPro"/>
</dbReference>
<feature type="domain" description="Major facilitator superfamily (MFS) profile" evidence="2">
    <location>
        <begin position="1"/>
        <end position="46"/>
    </location>
</feature>
<reference evidence="3" key="1">
    <citation type="submission" date="2018-05" db="EMBL/GenBank/DDBJ databases">
        <authorList>
            <person name="Lanie J.A."/>
            <person name="Ng W.-L."/>
            <person name="Kazmierczak K.M."/>
            <person name="Andrzejewski T.M."/>
            <person name="Davidsen T.M."/>
            <person name="Wayne K.J."/>
            <person name="Tettelin H."/>
            <person name="Glass J.I."/>
            <person name="Rusch D."/>
            <person name="Podicherti R."/>
            <person name="Tsui H.-C.T."/>
            <person name="Winkler M.E."/>
        </authorList>
    </citation>
    <scope>NUCLEOTIDE SEQUENCE</scope>
</reference>
<name>A0A382XHT2_9ZZZZ</name>
<protein>
    <recommendedName>
        <fullName evidence="2">Major facilitator superfamily (MFS) profile domain-containing protein</fullName>
    </recommendedName>
</protein>
<dbReference type="SUPFAM" id="SSF103473">
    <property type="entry name" value="MFS general substrate transporter"/>
    <property type="match status" value="1"/>
</dbReference>
<evidence type="ECO:0000256" key="1">
    <source>
        <dbReference type="SAM" id="Phobius"/>
    </source>
</evidence>
<accession>A0A382XHT2</accession>
<keyword evidence="1" id="KW-1133">Transmembrane helix</keyword>
<keyword evidence="1" id="KW-0812">Transmembrane</keyword>
<feature type="non-terminal residue" evidence="3">
    <location>
        <position position="46"/>
    </location>
</feature>
<gene>
    <name evidence="3" type="ORF">METZ01_LOCUS423357</name>
</gene>
<feature type="transmembrane region" description="Helical" evidence="1">
    <location>
        <begin position="28"/>
        <end position="45"/>
    </location>
</feature>
<dbReference type="AlphaFoldDB" id="A0A382XHT2"/>
<dbReference type="InterPro" id="IPR020846">
    <property type="entry name" value="MFS_dom"/>
</dbReference>
<dbReference type="Gene3D" id="1.20.1720.10">
    <property type="entry name" value="Multidrug resistance protein D"/>
    <property type="match status" value="1"/>
</dbReference>
<keyword evidence="1" id="KW-0472">Membrane</keyword>
<evidence type="ECO:0000313" key="3">
    <source>
        <dbReference type="EMBL" id="SVD70503.1"/>
    </source>
</evidence>
<organism evidence="3">
    <name type="scientific">marine metagenome</name>
    <dbReference type="NCBI Taxonomy" id="408172"/>
    <lineage>
        <taxon>unclassified sequences</taxon>
        <taxon>metagenomes</taxon>
        <taxon>ecological metagenomes</taxon>
    </lineage>
</organism>
<dbReference type="PROSITE" id="PS50850">
    <property type="entry name" value="MFS"/>
    <property type="match status" value="1"/>
</dbReference>
<dbReference type="EMBL" id="UINC01167803">
    <property type="protein sequence ID" value="SVD70503.1"/>
    <property type="molecule type" value="Genomic_DNA"/>
</dbReference>
<evidence type="ECO:0000259" key="2">
    <source>
        <dbReference type="PROSITE" id="PS50850"/>
    </source>
</evidence>